<dbReference type="InterPro" id="IPR004839">
    <property type="entry name" value="Aminotransferase_I/II_large"/>
</dbReference>
<sequence length="419" mass="46732">MRDLFERIQNNKGPLGKWASQAEGYYVFPKLEGELGPRMKFRGKEILNWSLNDYLGLATHPEIRKVDAEAAAEYGAAYPMGARMMSGHTDIHEQLEQELASFVKKESAYLLNFGYQGMVSIIDALVTKNDVIVYDVDSHACIIDGVRLHMGKRFTYKHNDISSLEKNLERATKIAEENDGGILVITEGVFGMRGQQGKLKEIAALKEKYNFRMLVDDAHGFGTLGETGAGAGEEQGVQEDIDVYFSTFAKSMAGIGAFVAGNKDVIDFLKYNMRSQMFAKSLPMIFTKGALKRLDMLRTMPQLKAKLWENVNMLQNGLKERGFDIGDTNTCVTPVYLEGSIPEAMAMVNDLRENYGIFLSIVVYPVIPKGIILLRMIPTTSHNKEDIEETLSAFEAIREKLTNGTYKRLSAAVAQAMGE</sequence>
<dbReference type="SUPFAM" id="SSF53383">
    <property type="entry name" value="PLP-dependent transferases"/>
    <property type="match status" value="1"/>
</dbReference>
<evidence type="ECO:0000256" key="5">
    <source>
        <dbReference type="RuleBase" id="RU003693"/>
    </source>
</evidence>
<evidence type="ECO:0000313" key="7">
    <source>
        <dbReference type="EMBL" id="SFT00859.1"/>
    </source>
</evidence>
<keyword evidence="3 7" id="KW-0808">Transferase</keyword>
<organism evidence="7 8">
    <name type="scientific">Zhouia amylolytica</name>
    <dbReference type="NCBI Taxonomy" id="376730"/>
    <lineage>
        <taxon>Bacteria</taxon>
        <taxon>Pseudomonadati</taxon>
        <taxon>Bacteroidota</taxon>
        <taxon>Flavobacteriia</taxon>
        <taxon>Flavobacteriales</taxon>
        <taxon>Flavobacteriaceae</taxon>
        <taxon>Zhouia</taxon>
    </lineage>
</organism>
<keyword evidence="4 5" id="KW-0663">Pyridoxal phosphate</keyword>
<dbReference type="GO" id="GO:0016740">
    <property type="term" value="F:transferase activity"/>
    <property type="evidence" value="ECO:0007669"/>
    <property type="project" value="UniProtKB-KW"/>
</dbReference>
<evidence type="ECO:0000256" key="1">
    <source>
        <dbReference type="ARBA" id="ARBA00001933"/>
    </source>
</evidence>
<proteinExistence type="inferred from homology"/>
<evidence type="ECO:0000256" key="3">
    <source>
        <dbReference type="ARBA" id="ARBA00022679"/>
    </source>
</evidence>
<dbReference type="InterPro" id="IPR001917">
    <property type="entry name" value="Aminotrans_II_pyridoxalP_BS"/>
</dbReference>
<feature type="domain" description="Aminotransferase class I/classII large" evidence="6">
    <location>
        <begin position="45"/>
        <end position="393"/>
    </location>
</feature>
<protein>
    <submittedName>
        <fullName evidence="7">Glycine C-acetyltransferase</fullName>
    </submittedName>
</protein>
<accession>A0A1I6UH94</accession>
<dbReference type="EMBL" id="FPAG01000007">
    <property type="protein sequence ID" value="SFT00859.1"/>
    <property type="molecule type" value="Genomic_DNA"/>
</dbReference>
<evidence type="ECO:0000259" key="6">
    <source>
        <dbReference type="Pfam" id="PF00155"/>
    </source>
</evidence>
<dbReference type="InterPro" id="IPR050087">
    <property type="entry name" value="AON_synthase_class-II"/>
</dbReference>
<comment type="pathway">
    <text evidence="2">Lipid metabolism.</text>
</comment>
<dbReference type="InterPro" id="IPR015424">
    <property type="entry name" value="PyrdxlP-dep_Trfase"/>
</dbReference>
<evidence type="ECO:0000256" key="4">
    <source>
        <dbReference type="ARBA" id="ARBA00022898"/>
    </source>
</evidence>
<gene>
    <name evidence="7" type="ORF">SAMN04487906_2476</name>
</gene>
<comment type="similarity">
    <text evidence="5">Belongs to the class-II pyridoxal-phosphate-dependent aminotransferase family.</text>
</comment>
<dbReference type="PANTHER" id="PTHR13693">
    <property type="entry name" value="CLASS II AMINOTRANSFERASE/8-AMINO-7-OXONONANOATE SYNTHASE"/>
    <property type="match status" value="1"/>
</dbReference>
<dbReference type="Gene3D" id="3.40.640.10">
    <property type="entry name" value="Type I PLP-dependent aspartate aminotransferase-like (Major domain)"/>
    <property type="match status" value="1"/>
</dbReference>
<dbReference type="GO" id="GO:0030170">
    <property type="term" value="F:pyridoxal phosphate binding"/>
    <property type="evidence" value="ECO:0007669"/>
    <property type="project" value="InterPro"/>
</dbReference>
<dbReference type="Proteomes" id="UP000183209">
    <property type="component" value="Unassembled WGS sequence"/>
</dbReference>
<dbReference type="Pfam" id="PF00155">
    <property type="entry name" value="Aminotran_1_2"/>
    <property type="match status" value="1"/>
</dbReference>
<comment type="cofactor">
    <cofactor evidence="1 5">
        <name>pyridoxal 5'-phosphate</name>
        <dbReference type="ChEBI" id="CHEBI:597326"/>
    </cofactor>
</comment>
<dbReference type="Gene3D" id="3.90.1150.10">
    <property type="entry name" value="Aspartate Aminotransferase, domain 1"/>
    <property type="match status" value="1"/>
</dbReference>
<evidence type="ECO:0000313" key="8">
    <source>
        <dbReference type="Proteomes" id="UP000183209"/>
    </source>
</evidence>
<reference evidence="7 8" key="1">
    <citation type="submission" date="2016-10" db="EMBL/GenBank/DDBJ databases">
        <authorList>
            <person name="de Groot N.N."/>
        </authorList>
    </citation>
    <scope>NUCLEOTIDE SEQUENCE [LARGE SCALE GENOMIC DNA]</scope>
    <source>
        <strain evidence="7 8">CGMCC 1.6114</strain>
    </source>
</reference>
<dbReference type="OrthoDB" id="9807157at2"/>
<dbReference type="RefSeq" id="WP_038263490.1">
    <property type="nucleotide sequence ID" value="NZ_FPAG01000007.1"/>
</dbReference>
<evidence type="ECO:0000256" key="2">
    <source>
        <dbReference type="ARBA" id="ARBA00005189"/>
    </source>
</evidence>
<name>A0A1I6UH94_9FLAO</name>
<dbReference type="InterPro" id="IPR015421">
    <property type="entry name" value="PyrdxlP-dep_Trfase_major"/>
</dbReference>
<dbReference type="InterPro" id="IPR015422">
    <property type="entry name" value="PyrdxlP-dep_Trfase_small"/>
</dbReference>
<dbReference type="AlphaFoldDB" id="A0A1I6UH94"/>
<dbReference type="PROSITE" id="PS00599">
    <property type="entry name" value="AA_TRANSFER_CLASS_2"/>
    <property type="match status" value="1"/>
</dbReference>